<comment type="caution">
    <text evidence="1">The sequence shown here is derived from an EMBL/GenBank/DDBJ whole genome shotgun (WGS) entry which is preliminary data.</text>
</comment>
<organism evidence="1 2">
    <name type="scientific">Arctia plantaginis</name>
    <name type="common">Wood tiger moth</name>
    <name type="synonym">Phalaena plantaginis</name>
    <dbReference type="NCBI Taxonomy" id="874455"/>
    <lineage>
        <taxon>Eukaryota</taxon>
        <taxon>Metazoa</taxon>
        <taxon>Ecdysozoa</taxon>
        <taxon>Arthropoda</taxon>
        <taxon>Hexapoda</taxon>
        <taxon>Insecta</taxon>
        <taxon>Pterygota</taxon>
        <taxon>Neoptera</taxon>
        <taxon>Endopterygota</taxon>
        <taxon>Lepidoptera</taxon>
        <taxon>Glossata</taxon>
        <taxon>Ditrysia</taxon>
        <taxon>Noctuoidea</taxon>
        <taxon>Erebidae</taxon>
        <taxon>Arctiinae</taxon>
        <taxon>Arctia</taxon>
    </lineage>
</organism>
<sequence>MYEIIFRKSNNVAYNLQKYLIPEINEAIVSVTMSRNIFLQKKGTSAFCWNGEAGEDVEECVPVLIETTAAAPDAIATDAELKTQI</sequence>
<dbReference type="AlphaFoldDB" id="A0A8S1AUU9"/>
<dbReference type="EMBL" id="CADEBC010000540">
    <property type="protein sequence ID" value="CAB3249839.1"/>
    <property type="molecule type" value="Genomic_DNA"/>
</dbReference>
<keyword evidence="2" id="KW-1185">Reference proteome</keyword>
<gene>
    <name evidence="1" type="ORF">APLA_LOCUS12322</name>
</gene>
<protein>
    <submittedName>
        <fullName evidence="1">Uncharacterized protein</fullName>
    </submittedName>
</protein>
<proteinExistence type="predicted"/>
<reference evidence="1 2" key="1">
    <citation type="submission" date="2020-04" db="EMBL/GenBank/DDBJ databases">
        <authorList>
            <person name="Wallbank WR R."/>
            <person name="Pardo Diaz C."/>
            <person name="Kozak K."/>
            <person name="Martin S."/>
            <person name="Jiggins C."/>
            <person name="Moest M."/>
            <person name="Warren A I."/>
            <person name="Byers J.R.P. K."/>
            <person name="Montejo-Kovacevich G."/>
            <person name="Yen C E."/>
        </authorList>
    </citation>
    <scope>NUCLEOTIDE SEQUENCE [LARGE SCALE GENOMIC DNA]</scope>
</reference>
<dbReference type="Proteomes" id="UP000494106">
    <property type="component" value="Unassembled WGS sequence"/>
</dbReference>
<name>A0A8S1AUU9_ARCPL</name>
<evidence type="ECO:0000313" key="2">
    <source>
        <dbReference type="Proteomes" id="UP000494106"/>
    </source>
</evidence>
<accession>A0A8S1AUU9</accession>
<evidence type="ECO:0000313" key="1">
    <source>
        <dbReference type="EMBL" id="CAB3249839.1"/>
    </source>
</evidence>